<feature type="chain" id="PRO_5041992471" evidence="1">
    <location>
        <begin position="23"/>
        <end position="311"/>
    </location>
</feature>
<dbReference type="Gene3D" id="2.40.40.10">
    <property type="entry name" value="RlpA-like domain"/>
    <property type="match status" value="1"/>
</dbReference>
<accession>A0AAD5XK56</accession>
<evidence type="ECO:0000256" key="1">
    <source>
        <dbReference type="SAM" id="SignalP"/>
    </source>
</evidence>
<evidence type="ECO:0000313" key="2">
    <source>
        <dbReference type="EMBL" id="KAJ3139378.1"/>
    </source>
</evidence>
<dbReference type="InterPro" id="IPR036908">
    <property type="entry name" value="RlpA-like_sf"/>
</dbReference>
<dbReference type="CDD" id="cd22191">
    <property type="entry name" value="DPBB_RlpA_EXP_N-like"/>
    <property type="match status" value="1"/>
</dbReference>
<protein>
    <submittedName>
        <fullName evidence="2">Uncharacterized protein</fullName>
    </submittedName>
</protein>
<feature type="signal peptide" evidence="1">
    <location>
        <begin position="1"/>
        <end position="22"/>
    </location>
</feature>
<reference evidence="2" key="1">
    <citation type="submission" date="2020-05" db="EMBL/GenBank/DDBJ databases">
        <title>Phylogenomic resolution of chytrid fungi.</title>
        <authorList>
            <person name="Stajich J.E."/>
            <person name="Amses K."/>
            <person name="Simmons R."/>
            <person name="Seto K."/>
            <person name="Myers J."/>
            <person name="Bonds A."/>
            <person name="Quandt C.A."/>
            <person name="Barry K."/>
            <person name="Liu P."/>
            <person name="Grigoriev I."/>
            <person name="Longcore J.E."/>
            <person name="James T.Y."/>
        </authorList>
    </citation>
    <scope>NUCLEOTIDE SEQUENCE</scope>
    <source>
        <strain evidence="2">JEL0513</strain>
    </source>
</reference>
<dbReference type="AlphaFoldDB" id="A0AAD5XK56"/>
<dbReference type="EMBL" id="JADGJH010000076">
    <property type="protein sequence ID" value="KAJ3139378.1"/>
    <property type="molecule type" value="Genomic_DNA"/>
</dbReference>
<evidence type="ECO:0000313" key="3">
    <source>
        <dbReference type="Proteomes" id="UP001211907"/>
    </source>
</evidence>
<organism evidence="2 3">
    <name type="scientific">Physocladia obscura</name>
    <dbReference type="NCBI Taxonomy" id="109957"/>
    <lineage>
        <taxon>Eukaryota</taxon>
        <taxon>Fungi</taxon>
        <taxon>Fungi incertae sedis</taxon>
        <taxon>Chytridiomycota</taxon>
        <taxon>Chytridiomycota incertae sedis</taxon>
        <taxon>Chytridiomycetes</taxon>
        <taxon>Chytridiales</taxon>
        <taxon>Chytriomycetaceae</taxon>
        <taxon>Physocladia</taxon>
    </lineage>
</organism>
<dbReference type="Proteomes" id="UP001211907">
    <property type="component" value="Unassembled WGS sequence"/>
</dbReference>
<comment type="caution">
    <text evidence="2">The sequence shown here is derived from an EMBL/GenBank/DDBJ whole genome shotgun (WGS) entry which is preliminary data.</text>
</comment>
<keyword evidence="3" id="KW-1185">Reference proteome</keyword>
<proteinExistence type="predicted"/>
<dbReference type="SUPFAM" id="SSF50685">
    <property type="entry name" value="Barwin-like endoglucanases"/>
    <property type="match status" value="1"/>
</dbReference>
<keyword evidence="1" id="KW-0732">Signal</keyword>
<sequence>MHFSKTAASIATLVSAIANLHAAPTQIGSTENASCTNFGEWACDTTGKKLLQCAYANSNSLSWYWSGTTWFVSLRIRKNTDKPSSVFLPQSSPVSSQVFSSPVVPTVVFADSESSVTSEDSSITDVPAPAPQAEISEDIAQTSTVVSNTVVFSSSALSPIPTIAITSATSSSNILISGSGDGTYYYDVTGLTCDGQAEYPENNGYTSCEPSAPPYETLLERDNNYIVALAVDQMNGNKEKLCGKRVIISYNGQVVEGNFVVWDSCVACAGGVRLDFSLSALETIDSQACTLGVVPGINWEVTDEQVIPYVA</sequence>
<name>A0AAD5XK56_9FUNG</name>
<gene>
    <name evidence="2" type="ORF">HK100_011715</name>
</gene>